<dbReference type="Gene3D" id="3.10.20.440">
    <property type="entry name" value="2Fe-2S iron-sulphur cluster binding domain, sarcosine oxidase, alpha subunit, N-terminal domain"/>
    <property type="match status" value="1"/>
</dbReference>
<dbReference type="OrthoDB" id="573392at2"/>
<evidence type="ECO:0000313" key="3">
    <source>
        <dbReference type="Proteomes" id="UP000192674"/>
    </source>
</evidence>
<proteinExistence type="predicted"/>
<keyword evidence="3" id="KW-1185">Reference proteome</keyword>
<dbReference type="InterPro" id="IPR036010">
    <property type="entry name" value="2Fe-2S_ferredoxin-like_sf"/>
</dbReference>
<gene>
    <name evidence="2" type="ORF">SAMN05661093_08520</name>
</gene>
<dbReference type="Pfam" id="PF13510">
    <property type="entry name" value="Fer2_4"/>
    <property type="match status" value="1"/>
</dbReference>
<dbReference type="SUPFAM" id="SSF54292">
    <property type="entry name" value="2Fe-2S ferredoxin-like"/>
    <property type="match status" value="1"/>
</dbReference>
<protein>
    <submittedName>
        <fullName evidence="2">2Fe-2S iron-sulfur cluster binding domain-containing protein</fullName>
    </submittedName>
</protein>
<dbReference type="AlphaFoldDB" id="A0A1Y5Y6C7"/>
<dbReference type="Proteomes" id="UP000192674">
    <property type="component" value="Unassembled WGS sequence"/>
</dbReference>
<dbReference type="RefSeq" id="WP_084432961.1">
    <property type="nucleotide sequence ID" value="NZ_FWXV01000010.1"/>
</dbReference>
<dbReference type="GO" id="GO:0051536">
    <property type="term" value="F:iron-sulfur cluster binding"/>
    <property type="evidence" value="ECO:0007669"/>
    <property type="project" value="InterPro"/>
</dbReference>
<evidence type="ECO:0000313" key="2">
    <source>
        <dbReference type="EMBL" id="SMD24419.1"/>
    </source>
</evidence>
<dbReference type="InterPro" id="IPR042204">
    <property type="entry name" value="2Fe-2S-bd_N"/>
</dbReference>
<keyword evidence="1" id="KW-0560">Oxidoreductase</keyword>
<accession>A0A1Y5Y6C7</accession>
<sequence>MHVTVDGQKVPAQPGETIAAVLHKVGRARVFCGIGVCFDCVVTLNEIPDVRACQRIAVDGDDVRTRS</sequence>
<dbReference type="GO" id="GO:0016491">
    <property type="term" value="F:oxidoreductase activity"/>
    <property type="evidence" value="ECO:0007669"/>
    <property type="project" value="UniProtKB-KW"/>
</dbReference>
<dbReference type="EMBL" id="FWXV01000010">
    <property type="protein sequence ID" value="SMD24419.1"/>
    <property type="molecule type" value="Genomic_DNA"/>
</dbReference>
<reference evidence="2 3" key="1">
    <citation type="submission" date="2017-04" db="EMBL/GenBank/DDBJ databases">
        <authorList>
            <person name="Afonso C.L."/>
            <person name="Miller P.J."/>
            <person name="Scott M.A."/>
            <person name="Spackman E."/>
            <person name="Goraichik I."/>
            <person name="Dimitrov K.M."/>
            <person name="Suarez D.L."/>
            <person name="Swayne D.E."/>
        </authorList>
    </citation>
    <scope>NUCLEOTIDE SEQUENCE [LARGE SCALE GENOMIC DNA]</scope>
    <source>
        <strain evidence="2 3">DSM 43828</strain>
    </source>
</reference>
<name>A0A1Y5Y6C7_KIBAR</name>
<organism evidence="2 3">
    <name type="scientific">Kibdelosporangium aridum</name>
    <dbReference type="NCBI Taxonomy" id="2030"/>
    <lineage>
        <taxon>Bacteria</taxon>
        <taxon>Bacillati</taxon>
        <taxon>Actinomycetota</taxon>
        <taxon>Actinomycetes</taxon>
        <taxon>Pseudonocardiales</taxon>
        <taxon>Pseudonocardiaceae</taxon>
        <taxon>Kibdelosporangium</taxon>
    </lineage>
</organism>
<evidence type="ECO:0000256" key="1">
    <source>
        <dbReference type="ARBA" id="ARBA00023002"/>
    </source>
</evidence>